<evidence type="ECO:0000256" key="6">
    <source>
        <dbReference type="ARBA" id="ARBA00023136"/>
    </source>
</evidence>
<reference evidence="9 10" key="1">
    <citation type="submission" date="2019-06" db="EMBL/GenBank/DDBJ databases">
        <title>An operon consisting of a P-type ATPase gene and a transcriptional regular gene given the different cadmium resistance in Bacillus vietamensis 151-6 and Bacillus marisflavi 151-25.</title>
        <authorList>
            <person name="Yu X."/>
        </authorList>
    </citation>
    <scope>NUCLEOTIDE SEQUENCE [LARGE SCALE GENOMIC DNA]</scope>
    <source>
        <strain evidence="9 10">151-6</strain>
    </source>
</reference>
<evidence type="ECO:0000256" key="7">
    <source>
        <dbReference type="SAM" id="Phobius"/>
    </source>
</evidence>
<evidence type="ECO:0000259" key="8">
    <source>
        <dbReference type="PROSITE" id="PS50850"/>
    </source>
</evidence>
<dbReference type="Gene3D" id="1.20.1250.20">
    <property type="entry name" value="MFS general substrate transporter like domains"/>
    <property type="match status" value="1"/>
</dbReference>
<evidence type="ECO:0000256" key="1">
    <source>
        <dbReference type="ARBA" id="ARBA00004651"/>
    </source>
</evidence>
<feature type="transmembrane region" description="Helical" evidence="7">
    <location>
        <begin position="352"/>
        <end position="375"/>
    </location>
</feature>
<dbReference type="CDD" id="cd17502">
    <property type="entry name" value="MFS_Azr1_MDR_like"/>
    <property type="match status" value="1"/>
</dbReference>
<dbReference type="Gene3D" id="1.20.1720.10">
    <property type="entry name" value="Multidrug resistance protein D"/>
    <property type="match status" value="1"/>
</dbReference>
<feature type="domain" description="Major facilitator superfamily (MFS) profile" evidence="8">
    <location>
        <begin position="10"/>
        <end position="451"/>
    </location>
</feature>
<dbReference type="InterPro" id="IPR011701">
    <property type="entry name" value="MFS"/>
</dbReference>
<dbReference type="PANTHER" id="PTHR23501:SF191">
    <property type="entry name" value="VACUOLAR BASIC AMINO ACID TRANSPORTER 4"/>
    <property type="match status" value="1"/>
</dbReference>
<feature type="transmembrane region" description="Helical" evidence="7">
    <location>
        <begin position="44"/>
        <end position="62"/>
    </location>
</feature>
<protein>
    <submittedName>
        <fullName evidence="9">MFS transporter</fullName>
    </submittedName>
</protein>
<feature type="transmembrane region" description="Helical" evidence="7">
    <location>
        <begin position="222"/>
        <end position="243"/>
    </location>
</feature>
<feature type="transmembrane region" description="Helical" evidence="7">
    <location>
        <begin position="162"/>
        <end position="182"/>
    </location>
</feature>
<feature type="transmembrane region" description="Helical" evidence="7">
    <location>
        <begin position="104"/>
        <end position="127"/>
    </location>
</feature>
<evidence type="ECO:0000256" key="4">
    <source>
        <dbReference type="ARBA" id="ARBA00022692"/>
    </source>
</evidence>
<dbReference type="PANTHER" id="PTHR23501">
    <property type="entry name" value="MAJOR FACILITATOR SUPERFAMILY"/>
    <property type="match status" value="1"/>
</dbReference>
<dbReference type="KEGG" id="bvq:FHE72_04945"/>
<name>A0A6I6UP19_9BACI</name>
<dbReference type="InterPro" id="IPR036259">
    <property type="entry name" value="MFS_trans_sf"/>
</dbReference>
<proteinExistence type="predicted"/>
<sequence>MNQETKQKSVVFALLIATFLTAIEGTIVSTAMPKIVEDLGGSELYTWVISVYLLAIVISTPVFGKMADLFGRKIMFTIGVSIFLAGSMLSGLSQSMEQLVLFRLIQGIGAGALTTLPFTIIGDVFTFEMRAKMQGWMSSVWGIAGIAGPLAGGFIVDTVSWHWIFYMNLPFGIVSLFLLWTSLKENIEKKKRKIDYSGIFTFAVSITAFLYALTLLKEHHHVTGGILTLLIVAAVGMSLFLWIESKVEEPMLPLSLFKNRFITISTIAGFLLGFILVAITFYIPLWVQGVTGLNATLSGVTMLPMSITWPLAAVLSGKLMAKTSIGRITVMGISVITAGCVGLVLFNENTIVPLMMIVTAMIGFGFGLSLTAFTVAVQSSVEWKVRGAAMGTFNLMRNLGQSIGIAVSGLWLSDQLSGHVLESSLHTVFMILVVLGICAIATAGVLLGEKGKELSLN</sequence>
<feature type="transmembrane region" description="Helical" evidence="7">
    <location>
        <begin position="395"/>
        <end position="413"/>
    </location>
</feature>
<evidence type="ECO:0000256" key="2">
    <source>
        <dbReference type="ARBA" id="ARBA00022448"/>
    </source>
</evidence>
<dbReference type="GO" id="GO:0022857">
    <property type="term" value="F:transmembrane transporter activity"/>
    <property type="evidence" value="ECO:0007669"/>
    <property type="project" value="InterPro"/>
</dbReference>
<feature type="transmembrane region" description="Helical" evidence="7">
    <location>
        <begin position="139"/>
        <end position="156"/>
    </location>
</feature>
<dbReference type="EMBL" id="CP047394">
    <property type="protein sequence ID" value="QHE60462.1"/>
    <property type="molecule type" value="Genomic_DNA"/>
</dbReference>
<feature type="transmembrane region" description="Helical" evidence="7">
    <location>
        <begin position="194"/>
        <end position="216"/>
    </location>
</feature>
<dbReference type="SUPFAM" id="SSF103473">
    <property type="entry name" value="MFS general substrate transporter"/>
    <property type="match status" value="1"/>
</dbReference>
<evidence type="ECO:0000256" key="3">
    <source>
        <dbReference type="ARBA" id="ARBA00022475"/>
    </source>
</evidence>
<dbReference type="Proteomes" id="UP000465062">
    <property type="component" value="Chromosome"/>
</dbReference>
<keyword evidence="4 7" id="KW-0812">Transmembrane</keyword>
<accession>A0A6I6UP19</accession>
<organism evidence="9 10">
    <name type="scientific">Rossellomorea vietnamensis</name>
    <dbReference type="NCBI Taxonomy" id="218284"/>
    <lineage>
        <taxon>Bacteria</taxon>
        <taxon>Bacillati</taxon>
        <taxon>Bacillota</taxon>
        <taxon>Bacilli</taxon>
        <taxon>Bacillales</taxon>
        <taxon>Bacillaceae</taxon>
        <taxon>Rossellomorea</taxon>
    </lineage>
</organism>
<feature type="transmembrane region" description="Helical" evidence="7">
    <location>
        <begin position="12"/>
        <end position="32"/>
    </location>
</feature>
<dbReference type="PRINTS" id="PR01036">
    <property type="entry name" value="TCRTETB"/>
</dbReference>
<comment type="subcellular location">
    <subcellularLocation>
        <location evidence="1">Cell membrane</location>
        <topology evidence="1">Multi-pass membrane protein</topology>
    </subcellularLocation>
</comment>
<dbReference type="FunFam" id="1.20.1720.10:FF:000004">
    <property type="entry name" value="EmrB/QacA family drug resistance transporter"/>
    <property type="match status" value="1"/>
</dbReference>
<feature type="transmembrane region" description="Helical" evidence="7">
    <location>
        <begin position="328"/>
        <end position="346"/>
    </location>
</feature>
<feature type="transmembrane region" description="Helical" evidence="7">
    <location>
        <begin position="295"/>
        <end position="316"/>
    </location>
</feature>
<feature type="transmembrane region" description="Helical" evidence="7">
    <location>
        <begin position="264"/>
        <end position="283"/>
    </location>
</feature>
<evidence type="ECO:0000256" key="5">
    <source>
        <dbReference type="ARBA" id="ARBA00022989"/>
    </source>
</evidence>
<dbReference type="RefSeq" id="WP_079534843.1">
    <property type="nucleotide sequence ID" value="NZ_CP047394.1"/>
</dbReference>
<keyword evidence="6 7" id="KW-0472">Membrane</keyword>
<dbReference type="Pfam" id="PF07690">
    <property type="entry name" value="MFS_1"/>
    <property type="match status" value="1"/>
</dbReference>
<feature type="transmembrane region" description="Helical" evidence="7">
    <location>
        <begin position="425"/>
        <end position="447"/>
    </location>
</feature>
<dbReference type="PROSITE" id="PS50850">
    <property type="entry name" value="MFS"/>
    <property type="match status" value="1"/>
</dbReference>
<dbReference type="InterPro" id="IPR020846">
    <property type="entry name" value="MFS_dom"/>
</dbReference>
<feature type="transmembrane region" description="Helical" evidence="7">
    <location>
        <begin position="74"/>
        <end position="92"/>
    </location>
</feature>
<dbReference type="GO" id="GO:0005886">
    <property type="term" value="C:plasma membrane"/>
    <property type="evidence" value="ECO:0007669"/>
    <property type="project" value="UniProtKB-SubCell"/>
</dbReference>
<keyword evidence="2" id="KW-0813">Transport</keyword>
<evidence type="ECO:0000313" key="10">
    <source>
        <dbReference type="Proteomes" id="UP000465062"/>
    </source>
</evidence>
<keyword evidence="5 7" id="KW-1133">Transmembrane helix</keyword>
<evidence type="ECO:0000313" key="9">
    <source>
        <dbReference type="EMBL" id="QHE60462.1"/>
    </source>
</evidence>
<keyword evidence="3" id="KW-1003">Cell membrane</keyword>
<gene>
    <name evidence="9" type="ORF">FHE72_04945</name>
</gene>
<dbReference type="AlphaFoldDB" id="A0A6I6UP19"/>